<proteinExistence type="predicted"/>
<protein>
    <submittedName>
        <fullName evidence="1">Uncharacterized protein</fullName>
    </submittedName>
</protein>
<evidence type="ECO:0000313" key="2">
    <source>
        <dbReference type="Proteomes" id="UP000526233"/>
    </source>
</evidence>
<dbReference type="Proteomes" id="UP000526233">
    <property type="component" value="Unassembled WGS sequence"/>
</dbReference>
<sequence length="321" mass="33872">MSKAFDLSQVVRGRGITADLSGFRNKIINGEFEIAQRGTLFNISTGTAGYTLDRWLINNQLDAAVTVQKGPLTPGQTDVPGGDSAFLGLSPGSTPSSGSLYASQLIEDVSRLAGKRVTVTAYARLPHGSTGEMYLGQIFGTGGSSTVYPESLVKVINTGERLAKVQAVFDIPTITGKILGIGHCTELAFKFDLRTPAPENSVYLAHISLVEGDATAEDDPFSPRHIQQETALCQRYYELVVGGYSGDTVSGSAYRGYIWPAVAKRAAPTILWHSAQAVFRFPGSVTIAGTTPLGAAAIEAVAGSSGNGSYFTHAIAFDAEL</sequence>
<comment type="caution">
    <text evidence="1">The sequence shown here is derived from an EMBL/GenBank/DDBJ whole genome shotgun (WGS) entry which is preliminary data.</text>
</comment>
<reference evidence="1 2" key="1">
    <citation type="submission" date="2018-11" db="EMBL/GenBank/DDBJ databases">
        <title>Genome sequencing and analysis.</title>
        <authorList>
            <person name="Huang Y.-T."/>
        </authorList>
    </citation>
    <scope>NUCLEOTIDE SEQUENCE [LARGE SCALE GENOMIC DNA]</scope>
    <source>
        <strain evidence="1 2">SHIN</strain>
    </source>
</reference>
<dbReference type="RefSeq" id="WP_171380108.1">
    <property type="nucleotide sequence ID" value="NZ_PKQI01000003.1"/>
</dbReference>
<evidence type="ECO:0000313" key="1">
    <source>
        <dbReference type="EMBL" id="NNV22097.1"/>
    </source>
</evidence>
<name>A0A7Y3TAE2_9HYPH</name>
<dbReference type="EMBL" id="PKQI01000003">
    <property type="protein sequence ID" value="NNV22097.1"/>
    <property type="molecule type" value="Genomic_DNA"/>
</dbReference>
<organism evidence="1 2">
    <name type="scientific">Brucella pseudogrignonensis</name>
    <dbReference type="NCBI Taxonomy" id="419475"/>
    <lineage>
        <taxon>Bacteria</taxon>
        <taxon>Pseudomonadati</taxon>
        <taxon>Pseudomonadota</taxon>
        <taxon>Alphaproteobacteria</taxon>
        <taxon>Hyphomicrobiales</taxon>
        <taxon>Brucellaceae</taxon>
        <taxon>Brucella/Ochrobactrum group</taxon>
        <taxon>Brucella</taxon>
    </lineage>
</organism>
<accession>A0A7Y3TAE2</accession>
<dbReference type="AlphaFoldDB" id="A0A7Y3TAE2"/>
<gene>
    <name evidence="1" type="ORF">EHE22_16905</name>
</gene>